<sequence length="57" mass="6402">MPRRGSFSPGLIHSYLGGAPLVRGRENVECTLPLRLRLLIMGLFKSVAVIPYERLSY</sequence>
<proteinExistence type="predicted"/>
<evidence type="ECO:0000313" key="1">
    <source>
        <dbReference type="EMBL" id="DAD96768.1"/>
    </source>
</evidence>
<accession>A0A8S5NRD0</accession>
<dbReference type="EMBL" id="BK015224">
    <property type="protein sequence ID" value="DAD96768.1"/>
    <property type="molecule type" value="Genomic_DNA"/>
</dbReference>
<name>A0A8S5NRD0_9CAUD</name>
<protein>
    <submittedName>
        <fullName evidence="1">Uncharacterized protein</fullName>
    </submittedName>
</protein>
<reference evidence="1" key="1">
    <citation type="journal article" date="2021" name="Proc. Natl. Acad. Sci. U.S.A.">
        <title>A Catalog of Tens of Thousands of Viruses from Human Metagenomes Reveals Hidden Associations with Chronic Diseases.</title>
        <authorList>
            <person name="Tisza M.J."/>
            <person name="Buck C.B."/>
        </authorList>
    </citation>
    <scope>NUCLEOTIDE SEQUENCE</scope>
    <source>
        <strain evidence="1">CtdDI2</strain>
    </source>
</reference>
<organism evidence="1">
    <name type="scientific">Podoviridae sp. ctdDI2</name>
    <dbReference type="NCBI Taxonomy" id="2826567"/>
    <lineage>
        <taxon>Viruses</taxon>
        <taxon>Duplodnaviria</taxon>
        <taxon>Heunggongvirae</taxon>
        <taxon>Uroviricota</taxon>
        <taxon>Caudoviricetes</taxon>
    </lineage>
</organism>